<comment type="function">
    <text evidence="9">Essential for sperm motility and is involved in the regulation of the beating frequency of motile cilia on the epithelial cells of the respiratory tract. Required for the establishment of radial spokes in sperm flagella.</text>
</comment>
<comment type="similarity">
    <text evidence="2">Belongs to the CFAP206 family.</text>
</comment>
<dbReference type="InterPro" id="IPR021897">
    <property type="entry name" value="FAP206"/>
</dbReference>
<evidence type="ECO:0000256" key="2">
    <source>
        <dbReference type="ARBA" id="ARBA00010500"/>
    </source>
</evidence>
<evidence type="ECO:0000256" key="4">
    <source>
        <dbReference type="ARBA" id="ARBA00022490"/>
    </source>
</evidence>
<evidence type="ECO:0000256" key="6">
    <source>
        <dbReference type="ARBA" id="ARBA00023069"/>
    </source>
</evidence>
<organism evidence="10 11">
    <name type="scientific">Nicrophorus vespilloides</name>
    <name type="common">Boreal carrion beetle</name>
    <dbReference type="NCBI Taxonomy" id="110193"/>
    <lineage>
        <taxon>Eukaryota</taxon>
        <taxon>Metazoa</taxon>
        <taxon>Ecdysozoa</taxon>
        <taxon>Arthropoda</taxon>
        <taxon>Hexapoda</taxon>
        <taxon>Insecta</taxon>
        <taxon>Pterygota</taxon>
        <taxon>Neoptera</taxon>
        <taxon>Endopterygota</taxon>
        <taxon>Coleoptera</taxon>
        <taxon>Polyphaga</taxon>
        <taxon>Staphyliniformia</taxon>
        <taxon>Silphidae</taxon>
        <taxon>Nicrophorinae</taxon>
        <taxon>Nicrophorus</taxon>
    </lineage>
</organism>
<accession>A0ABM1MNU2</accession>
<keyword evidence="10" id="KW-1185">Reference proteome</keyword>
<evidence type="ECO:0000256" key="5">
    <source>
        <dbReference type="ARBA" id="ARBA00022794"/>
    </source>
</evidence>
<evidence type="ECO:0000256" key="9">
    <source>
        <dbReference type="ARBA" id="ARBA00045321"/>
    </source>
</evidence>
<dbReference type="GeneID" id="108562426"/>
<dbReference type="RefSeq" id="XP_017776242.1">
    <property type="nucleotide sequence ID" value="XM_017920753.1"/>
</dbReference>
<evidence type="ECO:0000256" key="3">
    <source>
        <dbReference type="ARBA" id="ARBA00021602"/>
    </source>
</evidence>
<keyword evidence="5" id="KW-0970">Cilium biogenesis/degradation</keyword>
<evidence type="ECO:0000256" key="8">
    <source>
        <dbReference type="ARBA" id="ARBA00023273"/>
    </source>
</evidence>
<protein>
    <recommendedName>
        <fullName evidence="3">Cilia- and flagella-associated protein 206</fullName>
    </recommendedName>
</protein>
<keyword evidence="4" id="KW-0963">Cytoplasm</keyword>
<reference evidence="11" key="1">
    <citation type="submission" date="2025-08" db="UniProtKB">
        <authorList>
            <consortium name="RefSeq"/>
        </authorList>
    </citation>
    <scope>IDENTIFICATION</scope>
    <source>
        <tissue evidence="11">Whole Larva</tissue>
    </source>
</reference>
<keyword evidence="6" id="KW-0969">Cilium</keyword>
<sequence length="629" mass="73239">MEFFIHNLCKEILTECKTEDVECNNNFILYYLKLLALDPIWNLYPTMKEINRLDALRLIDFVVAKMKHQYCPCIITLKIQMYFECNFEEKMVIVGNEKKNFETRLKPLKEEILELKVAEDVDDLRKKIIYYVTLWRGTGNPTKLNVYREAKQALYSVYDNNDLTRFMDKESKETKEEELEMLCRICTGIRIFNWSTDKGGEGLENLPHLVNQSVRSAIRAIQAALAGTMDKINFLTTAIDSIFRIHELEAKSDDEPIRYSTSCYVPFGVDYAEIEYNKDLIIVFRQLEVLYRKVLDAVEEVAASANELDDTLTEALDKFNEQAFLKIGVPTEIVFPIFIELDAIWNQYQSLIIYMTKLNQILFNLELYTKDFEINVDIVRLMLEDSPVLTDLERLRWVGDPPSLTNTEITLLTSEDGKDAKLEFLGFCPWKLIETQGGLIPGNPTMGVFMYREKNYCFCCIEGFRSFEANPEQIINEALELARKKSELIPLLGLHDDLVEVQMVKELVVEQTQVVEKVVMESIKIQTVLHPVERHIDTQYKWNVWDWKRQALSMANISKMQTHSTQTLNSMNKNGVSTQTYELKESETQTKRDNYTNVSTPQTYFFGLRGRKDDNQFILDLTKPKTEKP</sequence>
<dbReference type="Proteomes" id="UP000695000">
    <property type="component" value="Unplaced"/>
</dbReference>
<dbReference type="PANTHER" id="PTHR21442:SF0">
    <property type="entry name" value="CILIA- AND FLAGELLA-ASSOCIATED PROTEIN 206"/>
    <property type="match status" value="1"/>
</dbReference>
<evidence type="ECO:0000256" key="7">
    <source>
        <dbReference type="ARBA" id="ARBA00023212"/>
    </source>
</evidence>
<comment type="subcellular location">
    <subcellularLocation>
        <location evidence="1">Cytoplasm</location>
        <location evidence="1">Cytoskeleton</location>
        <location evidence="1">Cilium axoneme</location>
    </subcellularLocation>
</comment>
<dbReference type="Pfam" id="PF12018">
    <property type="entry name" value="FAP206"/>
    <property type="match status" value="1"/>
</dbReference>
<evidence type="ECO:0000313" key="11">
    <source>
        <dbReference type="RefSeq" id="XP_017776242.1"/>
    </source>
</evidence>
<evidence type="ECO:0000256" key="1">
    <source>
        <dbReference type="ARBA" id="ARBA00004430"/>
    </source>
</evidence>
<keyword evidence="8" id="KW-0966">Cell projection</keyword>
<keyword evidence="7" id="KW-0206">Cytoskeleton</keyword>
<dbReference type="PANTHER" id="PTHR21442">
    <property type="entry name" value="CILIA- AND FLAGELLA-ASSOCIATED PROTEIN 206"/>
    <property type="match status" value="1"/>
</dbReference>
<name>A0ABM1MNU2_NICVS</name>
<evidence type="ECO:0000313" key="10">
    <source>
        <dbReference type="Proteomes" id="UP000695000"/>
    </source>
</evidence>
<proteinExistence type="inferred from homology"/>
<gene>
    <name evidence="11" type="primary">LOC108562426</name>
</gene>